<feature type="region of interest" description="Disordered" evidence="2">
    <location>
        <begin position="736"/>
        <end position="765"/>
    </location>
</feature>
<feature type="compositionally biased region" description="Polar residues" evidence="2">
    <location>
        <begin position="119"/>
        <end position="133"/>
    </location>
</feature>
<reference evidence="3" key="1">
    <citation type="journal article" date="2021" name="Proc. Natl. Acad. Sci. U.S.A.">
        <title>Three genomes in the algal genus Volvox reveal the fate of a haploid sex-determining region after a transition to homothallism.</title>
        <authorList>
            <person name="Yamamoto K."/>
            <person name="Hamaji T."/>
            <person name="Kawai-Toyooka H."/>
            <person name="Matsuzaki R."/>
            <person name="Takahashi F."/>
            <person name="Nishimura Y."/>
            <person name="Kawachi M."/>
            <person name="Noguchi H."/>
            <person name="Minakuchi Y."/>
            <person name="Umen J.G."/>
            <person name="Toyoda A."/>
            <person name="Nozaki H."/>
        </authorList>
    </citation>
    <scope>NUCLEOTIDE SEQUENCE</scope>
    <source>
        <strain evidence="3">NIES-3786</strain>
    </source>
</reference>
<comment type="caution">
    <text evidence="3">The sequence shown here is derived from an EMBL/GenBank/DDBJ whole genome shotgun (WGS) entry which is preliminary data.</text>
</comment>
<dbReference type="EMBL" id="BNCP01000006">
    <property type="protein sequence ID" value="GIL74555.1"/>
    <property type="molecule type" value="Genomic_DNA"/>
</dbReference>
<protein>
    <submittedName>
        <fullName evidence="3">Uncharacterized protein</fullName>
    </submittedName>
</protein>
<evidence type="ECO:0000256" key="1">
    <source>
        <dbReference type="SAM" id="Coils"/>
    </source>
</evidence>
<feature type="compositionally biased region" description="Pro residues" evidence="2">
    <location>
        <begin position="675"/>
        <end position="685"/>
    </location>
</feature>
<name>A0A8J4D6E8_9CHLO</name>
<feature type="region of interest" description="Disordered" evidence="2">
    <location>
        <begin position="470"/>
        <end position="499"/>
    </location>
</feature>
<dbReference type="AlphaFoldDB" id="A0A8J4D6E8"/>
<feature type="compositionally biased region" description="Polar residues" evidence="2">
    <location>
        <begin position="333"/>
        <end position="358"/>
    </location>
</feature>
<evidence type="ECO:0000256" key="2">
    <source>
        <dbReference type="SAM" id="MobiDB-lite"/>
    </source>
</evidence>
<feature type="region of interest" description="Disordered" evidence="2">
    <location>
        <begin position="1"/>
        <end position="33"/>
    </location>
</feature>
<keyword evidence="4" id="KW-1185">Reference proteome</keyword>
<keyword evidence="1" id="KW-0175">Coiled coil</keyword>
<accession>A0A8J4D6E8</accession>
<feature type="region of interest" description="Disordered" evidence="2">
    <location>
        <begin position="84"/>
        <end position="136"/>
    </location>
</feature>
<dbReference type="Proteomes" id="UP000747110">
    <property type="component" value="Unassembled WGS sequence"/>
</dbReference>
<feature type="coiled-coil region" evidence="1">
    <location>
        <begin position="503"/>
        <end position="558"/>
    </location>
</feature>
<dbReference type="OrthoDB" id="10690565at2759"/>
<gene>
    <name evidence="3" type="ORF">Vretifemale_4450</name>
</gene>
<feature type="region of interest" description="Disordered" evidence="2">
    <location>
        <begin position="675"/>
        <end position="700"/>
    </location>
</feature>
<feature type="region of interest" description="Disordered" evidence="2">
    <location>
        <begin position="588"/>
        <end position="613"/>
    </location>
</feature>
<feature type="compositionally biased region" description="Gly residues" evidence="2">
    <location>
        <begin position="289"/>
        <end position="300"/>
    </location>
</feature>
<evidence type="ECO:0000313" key="3">
    <source>
        <dbReference type="EMBL" id="GIL74555.1"/>
    </source>
</evidence>
<sequence>MHGKQLQPREQSQSGTGHPARHEGGQSQPNGSVDGEVAATVAAMQQQLDTQLALSRTLTQSLTSMLQQAVTLRRMLEIALYSNRVTPGGDSDPTRLTSSSAAGEGSKGEHNQQPHKRQFSNGDIHSLSQSGQPGNCLAKRQCMQSDAGKGANSTPQLLQAVPNPADANVAAATVTAGHTPITALRAREPGTSIRLEASQAGAWTCEQQQEPLARQQNQASQHATWLASPSLYTAGGLLPNDPRWEISSALATGPAATAAAAAVRVAMAAPTPSVSGNGGTFGRSSTASGSGGGSGSGGAATPGWQRLHSAGLNSPAGRQTLLGVAFSPGLQAGTPNQQHAGTPSNGSKHGSNDAQDSESLAAAAAAAMGPPSAAMAATMAETAVCAMPLLGTQAPGINAGPNTADLSLICAHEHHDSRHQVLLCQQVTQHPKAKAGVELQQLVHSESQLQQLQLPRQQPIPMLEGNSPKALKQQLQQHPPDHQEQQRRRRPAQSTDSNGSQALLRLQAQQEALQQELLRCQYEQQQWQQRQEIQLLMQQQLQQQRHQQQQNLQQQGMQQMLQQQQEQDCKEQNQQFFSQLLQQQKNYEEADAKSPACIRTEPGPTVAGPMSGSPVSVATPLPCMQGDAFLSSVNSSSATPAGASQPAVATYPSGSLLTQLPPPLQLQLPALLPVPVLPPPPPPQLQPSQPDRHLGLTGTSGLMPVVGPVFGGYPSRDQCPLLDNCKVGDVINGSTGPVLPFQPHSPVRLQRNSSTQAAAAQGHGR</sequence>
<evidence type="ECO:0000313" key="4">
    <source>
        <dbReference type="Proteomes" id="UP000747110"/>
    </source>
</evidence>
<organism evidence="3 4">
    <name type="scientific">Volvox reticuliferus</name>
    <dbReference type="NCBI Taxonomy" id="1737510"/>
    <lineage>
        <taxon>Eukaryota</taxon>
        <taxon>Viridiplantae</taxon>
        <taxon>Chlorophyta</taxon>
        <taxon>core chlorophytes</taxon>
        <taxon>Chlorophyceae</taxon>
        <taxon>CS clade</taxon>
        <taxon>Chlamydomonadales</taxon>
        <taxon>Volvocaceae</taxon>
        <taxon>Volvox</taxon>
    </lineage>
</organism>
<proteinExistence type="predicted"/>
<feature type="region of interest" description="Disordered" evidence="2">
    <location>
        <begin position="327"/>
        <end position="364"/>
    </location>
</feature>
<feature type="region of interest" description="Disordered" evidence="2">
    <location>
        <begin position="271"/>
        <end position="314"/>
    </location>
</feature>